<proteinExistence type="predicted"/>
<protein>
    <submittedName>
        <fullName evidence="1">Uncharacterized protein</fullName>
    </submittedName>
</protein>
<name>A0A922HM47_DERFA</name>
<gene>
    <name evidence="1" type="ORF">DERF_013384</name>
</gene>
<evidence type="ECO:0000313" key="1">
    <source>
        <dbReference type="EMBL" id="KAH9497391.1"/>
    </source>
</evidence>
<comment type="caution">
    <text evidence="1">The sequence shown here is derived from an EMBL/GenBank/DDBJ whole genome shotgun (WGS) entry which is preliminary data.</text>
</comment>
<accession>A0A922HM47</accession>
<organism evidence="1 2">
    <name type="scientific">Dermatophagoides farinae</name>
    <name type="common">American house dust mite</name>
    <dbReference type="NCBI Taxonomy" id="6954"/>
    <lineage>
        <taxon>Eukaryota</taxon>
        <taxon>Metazoa</taxon>
        <taxon>Ecdysozoa</taxon>
        <taxon>Arthropoda</taxon>
        <taxon>Chelicerata</taxon>
        <taxon>Arachnida</taxon>
        <taxon>Acari</taxon>
        <taxon>Acariformes</taxon>
        <taxon>Sarcoptiformes</taxon>
        <taxon>Astigmata</taxon>
        <taxon>Psoroptidia</taxon>
        <taxon>Analgoidea</taxon>
        <taxon>Pyroglyphidae</taxon>
        <taxon>Dermatophagoidinae</taxon>
        <taxon>Dermatophagoides</taxon>
    </lineage>
</organism>
<keyword evidence="2" id="KW-1185">Reference proteome</keyword>
<reference evidence="1" key="2">
    <citation type="journal article" date="2022" name="Res Sq">
        <title>Comparative Genomics Reveals Insights into the Divergent Evolution of Astigmatic Mites and Household Pest Adaptations.</title>
        <authorList>
            <person name="Xiong Q."/>
            <person name="Wan A.T.-Y."/>
            <person name="Liu X.-Y."/>
            <person name="Fung C.S.-H."/>
            <person name="Xiao X."/>
            <person name="Malainual N."/>
            <person name="Hou J."/>
            <person name="Wang L."/>
            <person name="Wang M."/>
            <person name="Yang K."/>
            <person name="Cui Y."/>
            <person name="Leung E."/>
            <person name="Nong W."/>
            <person name="Shin S.-K."/>
            <person name="Au S."/>
            <person name="Jeong K.Y."/>
            <person name="Chew F.T."/>
            <person name="Hui J."/>
            <person name="Leung T.F."/>
            <person name="Tungtrongchitr A."/>
            <person name="Zhong N."/>
            <person name="Liu Z."/>
            <person name="Tsui S."/>
        </authorList>
    </citation>
    <scope>NUCLEOTIDE SEQUENCE</scope>
    <source>
        <strain evidence="1">Derf</strain>
        <tissue evidence="1">Whole organism</tissue>
    </source>
</reference>
<dbReference type="EMBL" id="ASGP02000007">
    <property type="protein sequence ID" value="KAH9497391.1"/>
    <property type="molecule type" value="Genomic_DNA"/>
</dbReference>
<reference evidence="1" key="1">
    <citation type="submission" date="2013-05" db="EMBL/GenBank/DDBJ databases">
        <authorList>
            <person name="Yim A.K.Y."/>
            <person name="Chan T.F."/>
            <person name="Ji K.M."/>
            <person name="Liu X.Y."/>
            <person name="Zhou J.W."/>
            <person name="Li R.Q."/>
            <person name="Yang K.Y."/>
            <person name="Li J."/>
            <person name="Li M."/>
            <person name="Law P.T.W."/>
            <person name="Wu Y.L."/>
            <person name="Cai Z.L."/>
            <person name="Qin H."/>
            <person name="Bao Y."/>
            <person name="Leung R.K.K."/>
            <person name="Ng P.K.S."/>
            <person name="Zou J."/>
            <person name="Zhong X.J."/>
            <person name="Ran P.X."/>
            <person name="Zhong N.S."/>
            <person name="Liu Z.G."/>
            <person name="Tsui S.K.W."/>
        </authorList>
    </citation>
    <scope>NUCLEOTIDE SEQUENCE</scope>
    <source>
        <strain evidence="1">Derf</strain>
        <tissue evidence="1">Whole organism</tissue>
    </source>
</reference>
<dbReference type="AlphaFoldDB" id="A0A922HM47"/>
<dbReference type="Proteomes" id="UP000790347">
    <property type="component" value="Unassembled WGS sequence"/>
</dbReference>
<sequence length="64" mass="7337">MDNKRFVFSQSNMISATFIHDIRTAKESKFSNINSVWYGMSCSATFIRPMQCIPGKKIDSVSRQ</sequence>
<evidence type="ECO:0000313" key="2">
    <source>
        <dbReference type="Proteomes" id="UP000790347"/>
    </source>
</evidence>